<dbReference type="CDD" id="cd13581">
    <property type="entry name" value="PBP2_AlgQ_like_2"/>
    <property type="match status" value="1"/>
</dbReference>
<evidence type="ECO:0000256" key="3">
    <source>
        <dbReference type="ARBA" id="ARBA00023136"/>
    </source>
</evidence>
<dbReference type="Pfam" id="PF01547">
    <property type="entry name" value="SBP_bac_1"/>
    <property type="match status" value="1"/>
</dbReference>
<feature type="signal peptide" evidence="6">
    <location>
        <begin position="1"/>
        <end position="23"/>
    </location>
</feature>
<keyword evidence="8" id="KW-1185">Reference proteome</keyword>
<dbReference type="OrthoDB" id="9787283at2"/>
<evidence type="ECO:0000256" key="5">
    <source>
        <dbReference type="ARBA" id="ARBA00023288"/>
    </source>
</evidence>
<evidence type="ECO:0000256" key="1">
    <source>
        <dbReference type="ARBA" id="ARBA00022475"/>
    </source>
</evidence>
<dbReference type="PANTHER" id="PTHR43649">
    <property type="entry name" value="ARABINOSE-BINDING PROTEIN-RELATED"/>
    <property type="match status" value="1"/>
</dbReference>
<name>A0A3A1UR40_9BACL</name>
<dbReference type="InterPro" id="IPR050490">
    <property type="entry name" value="Bact_solute-bd_prot1"/>
</dbReference>
<dbReference type="EMBL" id="QXQA01000020">
    <property type="protein sequence ID" value="RIX48737.1"/>
    <property type="molecule type" value="Genomic_DNA"/>
</dbReference>
<reference evidence="7 8" key="1">
    <citation type="submission" date="2018-09" db="EMBL/GenBank/DDBJ databases">
        <title>Paenibacillus aracenensis nov. sp. isolated from a cave in southern Spain.</title>
        <authorList>
            <person name="Jurado V."/>
            <person name="Gutierrez-Patricio S."/>
            <person name="Gonzalez-Pimentel J.L."/>
            <person name="Miller A.Z."/>
            <person name="Laiz L."/>
            <person name="Saiz-Jimenez C."/>
        </authorList>
    </citation>
    <scope>NUCLEOTIDE SEQUENCE [LARGE SCALE GENOMIC DNA]</scope>
    <source>
        <strain evidence="7 8">DSM 22867</strain>
    </source>
</reference>
<evidence type="ECO:0000256" key="2">
    <source>
        <dbReference type="ARBA" id="ARBA00022729"/>
    </source>
</evidence>
<dbReference type="Proteomes" id="UP000266482">
    <property type="component" value="Unassembled WGS sequence"/>
</dbReference>
<dbReference type="PANTHER" id="PTHR43649:SF33">
    <property type="entry name" value="POLYGALACTURONAN_RHAMNOGALACTURONAN-BINDING PROTEIN YTCQ"/>
    <property type="match status" value="1"/>
</dbReference>
<organism evidence="7 8">
    <name type="scientific">Paenibacillus nanensis</name>
    <dbReference type="NCBI Taxonomy" id="393251"/>
    <lineage>
        <taxon>Bacteria</taxon>
        <taxon>Bacillati</taxon>
        <taxon>Bacillota</taxon>
        <taxon>Bacilli</taxon>
        <taxon>Bacillales</taxon>
        <taxon>Paenibacillaceae</taxon>
        <taxon>Paenibacillus</taxon>
    </lineage>
</organism>
<evidence type="ECO:0000313" key="7">
    <source>
        <dbReference type="EMBL" id="RIX48737.1"/>
    </source>
</evidence>
<evidence type="ECO:0000256" key="4">
    <source>
        <dbReference type="ARBA" id="ARBA00023139"/>
    </source>
</evidence>
<evidence type="ECO:0000313" key="8">
    <source>
        <dbReference type="Proteomes" id="UP000266482"/>
    </source>
</evidence>
<dbReference type="Gene3D" id="3.40.190.10">
    <property type="entry name" value="Periplasmic binding protein-like II"/>
    <property type="match status" value="2"/>
</dbReference>
<feature type="chain" id="PRO_5039026908" evidence="6">
    <location>
        <begin position="24"/>
        <end position="533"/>
    </location>
</feature>
<dbReference type="RefSeq" id="WP_119602639.1">
    <property type="nucleotide sequence ID" value="NZ_QXQA01000020.1"/>
</dbReference>
<gene>
    <name evidence="7" type="ORF">D3P08_23880</name>
</gene>
<dbReference type="SUPFAM" id="SSF53850">
    <property type="entry name" value="Periplasmic binding protein-like II"/>
    <property type="match status" value="1"/>
</dbReference>
<accession>A0A3A1UR40</accession>
<proteinExistence type="predicted"/>
<dbReference type="AlphaFoldDB" id="A0A3A1UR40"/>
<dbReference type="InterPro" id="IPR006059">
    <property type="entry name" value="SBP"/>
</dbReference>
<evidence type="ECO:0000256" key="6">
    <source>
        <dbReference type="SAM" id="SignalP"/>
    </source>
</evidence>
<keyword evidence="4" id="KW-0564">Palmitate</keyword>
<dbReference type="PROSITE" id="PS51257">
    <property type="entry name" value="PROKAR_LIPOPROTEIN"/>
    <property type="match status" value="1"/>
</dbReference>
<protein>
    <submittedName>
        <fullName evidence="7">Extracellular solute-binding protein</fullName>
    </submittedName>
</protein>
<comment type="caution">
    <text evidence="7">The sequence shown here is derived from an EMBL/GenBank/DDBJ whole genome shotgun (WGS) entry which is preliminary data.</text>
</comment>
<keyword evidence="5" id="KW-0449">Lipoprotein</keyword>
<keyword evidence="1" id="KW-1003">Cell membrane</keyword>
<keyword evidence="2 6" id="KW-0732">Signal</keyword>
<keyword evidence="3" id="KW-0472">Membrane</keyword>
<sequence>MKKKMGKRSAAAVSLAALLLVTACTNNSGGNHGGDGADGSKVTLEFMTQSSPLAPADPNEKLIFQRMEEATGIHIEWTNYTNDIFAEKRNLALATGDLPDAIFDAGLGDYDLLRLAEDGTIIALDDIIENQMPNFKKVLEEAPQYKAMITAPDGHIYSLPWIEELGAGKESIHSVNNMPWINVDWLKKLGLEMPTTTEELKRVLIAFKTQDPNGNGQADEIPMSFINSNGGGEDLGFLFGSFGEGMNWDMTLVSNDGKVSFAASNEGFKEGVKYFNELYQEGLIDIEFLTQDWNTYVAKGKEHVYGLYFTWDKANITGMNDSYQPMPALTGPGGIKNVTRTNGMGFDRGRMVVTKDNDNLEATAKWMDKLYEPLQSVQNNWGTYGDETQQNIFEFDEASQMLKHLPLEGTAPAELRGKTSVGGPLAILDTYYGTVTTKPDDAAWRLDILKNVYVPDMKGEHIYPRVFFSLEELDRLSAIETDMFAYVLQKRTEWIENGKVDAEWKDYLAELDRLGLQEWLQIKQTGYDRSTGQ</sequence>